<feature type="region of interest" description="Disordered" evidence="1">
    <location>
        <begin position="158"/>
        <end position="245"/>
    </location>
</feature>
<organism evidence="2 3">
    <name type="scientific">Ustilago trichophora</name>
    <dbReference type="NCBI Taxonomy" id="86804"/>
    <lineage>
        <taxon>Eukaryota</taxon>
        <taxon>Fungi</taxon>
        <taxon>Dikarya</taxon>
        <taxon>Basidiomycota</taxon>
        <taxon>Ustilaginomycotina</taxon>
        <taxon>Ustilaginomycetes</taxon>
        <taxon>Ustilaginales</taxon>
        <taxon>Ustilaginaceae</taxon>
        <taxon>Ustilago</taxon>
    </lineage>
</organism>
<feature type="compositionally biased region" description="Low complexity" evidence="1">
    <location>
        <begin position="667"/>
        <end position="679"/>
    </location>
</feature>
<feature type="region of interest" description="Disordered" evidence="1">
    <location>
        <begin position="68"/>
        <end position="102"/>
    </location>
</feature>
<accession>A0A5C3E2V3</accession>
<proteinExistence type="predicted"/>
<reference evidence="2 3" key="1">
    <citation type="submission" date="2018-03" db="EMBL/GenBank/DDBJ databases">
        <authorList>
            <person name="Guldener U."/>
        </authorList>
    </citation>
    <scope>NUCLEOTIDE SEQUENCE [LARGE SCALE GENOMIC DNA]</scope>
    <source>
        <strain evidence="2 3">NBRC100155</strain>
    </source>
</reference>
<feature type="region of interest" description="Disordered" evidence="1">
    <location>
        <begin position="467"/>
        <end position="487"/>
    </location>
</feature>
<evidence type="ECO:0000256" key="1">
    <source>
        <dbReference type="SAM" id="MobiDB-lite"/>
    </source>
</evidence>
<dbReference type="AlphaFoldDB" id="A0A5C3E2V3"/>
<name>A0A5C3E2V3_9BASI</name>
<feature type="compositionally biased region" description="Low complexity" evidence="1">
    <location>
        <begin position="167"/>
        <end position="176"/>
    </location>
</feature>
<gene>
    <name evidence="2" type="ORF">UTRI_03723</name>
</gene>
<feature type="region of interest" description="Disordered" evidence="1">
    <location>
        <begin position="115"/>
        <end position="134"/>
    </location>
</feature>
<feature type="compositionally biased region" description="Basic and acidic residues" evidence="1">
    <location>
        <begin position="182"/>
        <end position="191"/>
    </location>
</feature>
<dbReference type="EMBL" id="OOIN01000007">
    <property type="protein sequence ID" value="SPO24455.1"/>
    <property type="molecule type" value="Genomic_DNA"/>
</dbReference>
<feature type="region of interest" description="Disordered" evidence="1">
    <location>
        <begin position="260"/>
        <end position="309"/>
    </location>
</feature>
<evidence type="ECO:0000313" key="2">
    <source>
        <dbReference type="EMBL" id="SPO24455.1"/>
    </source>
</evidence>
<feature type="compositionally biased region" description="Polar residues" evidence="1">
    <location>
        <begin position="234"/>
        <end position="245"/>
    </location>
</feature>
<evidence type="ECO:0000313" key="3">
    <source>
        <dbReference type="Proteomes" id="UP000324022"/>
    </source>
</evidence>
<dbReference type="Proteomes" id="UP000324022">
    <property type="component" value="Unassembled WGS sequence"/>
</dbReference>
<feature type="region of interest" description="Disordered" evidence="1">
    <location>
        <begin position="378"/>
        <end position="400"/>
    </location>
</feature>
<feature type="region of interest" description="Disordered" evidence="1">
    <location>
        <begin position="627"/>
        <end position="646"/>
    </location>
</feature>
<feature type="compositionally biased region" description="Low complexity" evidence="1">
    <location>
        <begin position="273"/>
        <end position="291"/>
    </location>
</feature>
<feature type="region of interest" description="Disordered" evidence="1">
    <location>
        <begin position="652"/>
        <end position="712"/>
    </location>
</feature>
<sequence length="932" mass="100051">MTTAHTADGLGLGLGTGIGLGIPLVEKLEFNDALPLTHKLSSSFGNLGLGQPTQLRWPYSTRYRSTTFSGYDSSPTPSSSSVSSSSSESEYERMGGRGRSVGGSATHDVLLSYLSPTLSTGSSEGDGEEEGERVGMRKVYLLSSGLKQQHRRCKSETFKFPLPPKKGYPGKMGPLKSAMRSNSKDYGKKDGTVSPPLRSASGAFRAKHESWSQLSPQLEEETSDMIEEGKQGWSPYSSLAPTPRQVSASQRFSLLSTAASTTSSQLNSDTSLPSYTQAPPAYASPPSSTSSHTLVSEAETDSGTETDPTFTQDAAKLARLHASLFLLDNRVSELPLSLAQNAAFGDQDRGAIGGSVEEKMAYLCGLGYRYRRTSGRHARNGSGEKVWAQGQSANVASWRSDDEGNIREGEEEGEFGVKKGKVQSYAPNLVLHKAVRIVSNSASAVTSSQCSPILGGVLAAPSYREFGKEEAEEEGEGDITLKPSAFLPEPTSDGALLGGEFSYLVDESLLLPDEALEPKHSVEMAETGLMTPPLTTPELGLDGVSPLLLDRWPSPPRPAKAFTHAQSDQVKGMVQGVTGCRPFSTSSSVDPFTYVLSPRSKPQPCLSSSVSCPTALLNTAHLPTMAPKVEEESEEEDPVHIAKASRTTISPAASISVLTRPRPLRTSNSSNSLFSSASSDKLQKPTPTASILSRPRPIPLNGGESHTFSSKTSLHLRLIPRSRTVTSLETKQQMKCKQEVKVLLLGGMSKSASTTAMHVKVPQRKSSLDVRAEAELHRRAEQVKMEAKVVHPNSVSRDVELSKRYHSSASPYLRSSFEHIPRNNLGQEQICTSAASAAKARRYKNKEEEEEVMVVESGGGGMTKSFSLPVLFTARTAEQRAAGDRGVRMEKGAKRKSVVLVGPGEEEQGWVDPPKKGVLIICEEVTTVGLAL</sequence>
<feature type="compositionally biased region" description="Low complexity" evidence="1">
    <location>
        <begin position="73"/>
        <end position="88"/>
    </location>
</feature>
<keyword evidence="3" id="KW-1185">Reference proteome</keyword>
<protein>
    <submittedName>
        <fullName evidence="2">Uncharacterized protein</fullName>
    </submittedName>
</protein>
<dbReference type="OrthoDB" id="2553581at2759"/>